<name>A0A9N9G6R2_9GLOM</name>
<dbReference type="Proteomes" id="UP000789396">
    <property type="component" value="Unassembled WGS sequence"/>
</dbReference>
<dbReference type="AlphaFoldDB" id="A0A9N9G6R2"/>
<organism evidence="1 2">
    <name type="scientific">Racocetra fulgida</name>
    <dbReference type="NCBI Taxonomy" id="60492"/>
    <lineage>
        <taxon>Eukaryota</taxon>
        <taxon>Fungi</taxon>
        <taxon>Fungi incertae sedis</taxon>
        <taxon>Mucoromycota</taxon>
        <taxon>Glomeromycotina</taxon>
        <taxon>Glomeromycetes</taxon>
        <taxon>Diversisporales</taxon>
        <taxon>Gigasporaceae</taxon>
        <taxon>Racocetra</taxon>
    </lineage>
</organism>
<dbReference type="EMBL" id="CAJVPZ010007362">
    <property type="protein sequence ID" value="CAG8585335.1"/>
    <property type="molecule type" value="Genomic_DNA"/>
</dbReference>
<accession>A0A9N9G6R2</accession>
<protein>
    <submittedName>
        <fullName evidence="1">14573_t:CDS:1</fullName>
    </submittedName>
</protein>
<gene>
    <name evidence="1" type="ORF">RFULGI_LOCUS6017</name>
</gene>
<feature type="non-terminal residue" evidence="1">
    <location>
        <position position="411"/>
    </location>
</feature>
<evidence type="ECO:0000313" key="2">
    <source>
        <dbReference type="Proteomes" id="UP000789396"/>
    </source>
</evidence>
<proteinExistence type="predicted"/>
<dbReference type="OrthoDB" id="2389865at2759"/>
<keyword evidence="2" id="KW-1185">Reference proteome</keyword>
<comment type="caution">
    <text evidence="1">The sequence shown here is derived from an EMBL/GenBank/DDBJ whole genome shotgun (WGS) entry which is preliminary data.</text>
</comment>
<sequence>ITHPVLPNANVVLMDNAKQLHFPKKLSRGNSRDYLYNDLIDLLKEKEIILEVFNLAAMMRKYAEHLQKSFQLTNNAHHSTELVRTPSKHCKLKIILSRLKVDSKYEELEKNLANRELYDFIKISEYLREFAILYKEFVCFILADDKHKIPIGEKVPTSTGVRNRPTMVPVNSQLSACDHDFTKLSITPSQEEIFKQLNIIEKIRKAAESNERLKIELINSIEDIQTLLFERTTRLVLNNNSFKCYNSVSNNDINELFEEMKHIDKSLQIDETTWAELRKHKKLMEFLKSHCQQRLYSFQNSLNDDEELQWQTALQDNLYTCGSPILDEEHPLYNTLFVRELISCNSPIETNYYLSIAPNDLLLSGILDIENIIIQHAQIIEELEKKNLWNTVNKQIQHVKLNKRLVEFILE</sequence>
<feature type="non-terminal residue" evidence="1">
    <location>
        <position position="1"/>
    </location>
</feature>
<reference evidence="1" key="1">
    <citation type="submission" date="2021-06" db="EMBL/GenBank/DDBJ databases">
        <authorList>
            <person name="Kallberg Y."/>
            <person name="Tangrot J."/>
            <person name="Rosling A."/>
        </authorList>
    </citation>
    <scope>NUCLEOTIDE SEQUENCE</scope>
    <source>
        <strain evidence="1">IN212</strain>
    </source>
</reference>
<evidence type="ECO:0000313" key="1">
    <source>
        <dbReference type="EMBL" id="CAG8585335.1"/>
    </source>
</evidence>